<accession>A0ABS6SC12</accession>
<keyword evidence="4" id="KW-1185">Reference proteome</keyword>
<gene>
    <name evidence="3" type="ORF">KCG44_01490</name>
</gene>
<protein>
    <recommendedName>
        <fullName evidence="5">ABC transporter</fullName>
    </recommendedName>
</protein>
<name>A0ABS6SC12_9SPHN</name>
<reference evidence="3 4" key="1">
    <citation type="submission" date="2021-04" db="EMBL/GenBank/DDBJ databases">
        <authorList>
            <person name="Pira H."/>
            <person name="Risdian C."/>
            <person name="Wink J."/>
        </authorList>
    </citation>
    <scope>NUCLEOTIDE SEQUENCE [LARGE SCALE GENOMIC DNA]</scope>
    <source>
        <strain evidence="3 4">WHA3</strain>
    </source>
</reference>
<keyword evidence="2" id="KW-0732">Signal</keyword>
<feature type="signal peptide" evidence="2">
    <location>
        <begin position="1"/>
        <end position="22"/>
    </location>
</feature>
<sequence length="261" mass="28179">MRKAALALTASGALFAAAIAHAQSMAASAPASRAQMTVVPVDSMAEMFRRTWEMSNQPVARITVPLHGGLMEFAVPRDWVPAMQLRNSSDFIMFFIPQEEVFPNWTEALVIQSSRGLALHPRKTIADIAETAFKPPTCAGEVLWSETGMRVIGEGTEAFVARTGCASLTSDVTRAEATIVAFVQTDRGGSAVLRMRRFPADDALMTSSVTDALADLGEIIFCAAATNERCRDIHAREAARQSVPQRPDAAIAGQEKEETKP</sequence>
<evidence type="ECO:0000256" key="1">
    <source>
        <dbReference type="SAM" id="MobiDB-lite"/>
    </source>
</evidence>
<evidence type="ECO:0008006" key="5">
    <source>
        <dbReference type="Google" id="ProtNLM"/>
    </source>
</evidence>
<dbReference type="RefSeq" id="WP_218443764.1">
    <property type="nucleotide sequence ID" value="NZ_JAGSPA010000001.1"/>
</dbReference>
<dbReference type="Proteomes" id="UP000722336">
    <property type="component" value="Unassembled WGS sequence"/>
</dbReference>
<organism evidence="3 4">
    <name type="scientific">Pacificimonas pallii</name>
    <dbReference type="NCBI Taxonomy" id="2827236"/>
    <lineage>
        <taxon>Bacteria</taxon>
        <taxon>Pseudomonadati</taxon>
        <taxon>Pseudomonadota</taxon>
        <taxon>Alphaproteobacteria</taxon>
        <taxon>Sphingomonadales</taxon>
        <taxon>Sphingosinicellaceae</taxon>
        <taxon>Pacificimonas</taxon>
    </lineage>
</organism>
<comment type="caution">
    <text evidence="3">The sequence shown here is derived from an EMBL/GenBank/DDBJ whole genome shotgun (WGS) entry which is preliminary data.</text>
</comment>
<proteinExistence type="predicted"/>
<dbReference type="EMBL" id="JAGSPA010000001">
    <property type="protein sequence ID" value="MBV7255451.1"/>
    <property type="molecule type" value="Genomic_DNA"/>
</dbReference>
<feature type="chain" id="PRO_5045406988" description="ABC transporter" evidence="2">
    <location>
        <begin position="23"/>
        <end position="261"/>
    </location>
</feature>
<evidence type="ECO:0000256" key="2">
    <source>
        <dbReference type="SAM" id="SignalP"/>
    </source>
</evidence>
<evidence type="ECO:0000313" key="4">
    <source>
        <dbReference type="Proteomes" id="UP000722336"/>
    </source>
</evidence>
<feature type="region of interest" description="Disordered" evidence="1">
    <location>
        <begin position="238"/>
        <end position="261"/>
    </location>
</feature>
<evidence type="ECO:0000313" key="3">
    <source>
        <dbReference type="EMBL" id="MBV7255451.1"/>
    </source>
</evidence>